<dbReference type="Proteomes" id="UP001177023">
    <property type="component" value="Unassembled WGS sequence"/>
</dbReference>
<feature type="transmembrane region" description="Helical" evidence="1">
    <location>
        <begin position="101"/>
        <end position="122"/>
    </location>
</feature>
<keyword evidence="1" id="KW-0812">Transmembrane</keyword>
<feature type="transmembrane region" description="Helical" evidence="1">
    <location>
        <begin position="61"/>
        <end position="81"/>
    </location>
</feature>
<keyword evidence="3" id="KW-1185">Reference proteome</keyword>
<dbReference type="EMBL" id="CATQJA010001571">
    <property type="protein sequence ID" value="CAJ0567803.1"/>
    <property type="molecule type" value="Genomic_DNA"/>
</dbReference>
<keyword evidence="1" id="KW-0472">Membrane</keyword>
<proteinExistence type="predicted"/>
<name>A0AA36FUV6_9BILA</name>
<feature type="transmembrane region" description="Helical" evidence="1">
    <location>
        <begin position="23"/>
        <end position="41"/>
    </location>
</feature>
<evidence type="ECO:0000313" key="3">
    <source>
        <dbReference type="Proteomes" id="UP001177023"/>
    </source>
</evidence>
<gene>
    <name evidence="2" type="ORF">MSPICULIGERA_LOCUS6340</name>
</gene>
<evidence type="ECO:0000256" key="1">
    <source>
        <dbReference type="SAM" id="Phobius"/>
    </source>
</evidence>
<comment type="caution">
    <text evidence="2">The sequence shown here is derived from an EMBL/GenBank/DDBJ whole genome shotgun (WGS) entry which is preliminary data.</text>
</comment>
<reference evidence="2" key="1">
    <citation type="submission" date="2023-06" db="EMBL/GenBank/DDBJ databases">
        <authorList>
            <person name="Delattre M."/>
        </authorList>
    </citation>
    <scope>NUCLEOTIDE SEQUENCE</scope>
    <source>
        <strain evidence="2">AF72</strain>
    </source>
</reference>
<dbReference type="AlphaFoldDB" id="A0AA36FUV6"/>
<sequence>MSHNHQGPPLMVNRGFFEEKRNVIRVCQIVVGIYCALANAYCFPNDLFRECSHLYHSFPQVFSIVCVNVFFCVLTTVMVIFDVFGVSQTYYKYNFHLMERLFSTLAAAVYCISALFLLMALFQSTFVIQWLFTLMGTALNTALYIYDAVDRFKNDPTRGY</sequence>
<feature type="non-terminal residue" evidence="2">
    <location>
        <position position="1"/>
    </location>
</feature>
<keyword evidence="1" id="KW-1133">Transmembrane helix</keyword>
<feature type="transmembrane region" description="Helical" evidence="1">
    <location>
        <begin position="128"/>
        <end position="146"/>
    </location>
</feature>
<organism evidence="2 3">
    <name type="scientific">Mesorhabditis spiculigera</name>
    <dbReference type="NCBI Taxonomy" id="96644"/>
    <lineage>
        <taxon>Eukaryota</taxon>
        <taxon>Metazoa</taxon>
        <taxon>Ecdysozoa</taxon>
        <taxon>Nematoda</taxon>
        <taxon>Chromadorea</taxon>
        <taxon>Rhabditida</taxon>
        <taxon>Rhabditina</taxon>
        <taxon>Rhabditomorpha</taxon>
        <taxon>Rhabditoidea</taxon>
        <taxon>Rhabditidae</taxon>
        <taxon>Mesorhabditinae</taxon>
        <taxon>Mesorhabditis</taxon>
    </lineage>
</organism>
<protein>
    <submittedName>
        <fullName evidence="2">Uncharacterized protein</fullName>
    </submittedName>
</protein>
<accession>A0AA36FUV6</accession>
<evidence type="ECO:0000313" key="2">
    <source>
        <dbReference type="EMBL" id="CAJ0567803.1"/>
    </source>
</evidence>